<keyword evidence="3" id="KW-1185">Reference proteome</keyword>
<dbReference type="STRING" id="721133.SAMN05216176_104262"/>
<accession>K2NZV1</accession>
<name>K2NZV1_9HYPH</name>
<dbReference type="RefSeq" id="WP_009452351.1">
    <property type="nucleotide sequence ID" value="NZ_AMSI01000017.1"/>
</dbReference>
<protein>
    <submittedName>
        <fullName evidence="2">Uncharacterized protein</fullName>
    </submittedName>
</protein>
<sequence length="97" mass="11151">MSAITADLQMIRRLTRFDPWAVMIFLALAIGSTFAASYWWGRTMIREAMTTNYQQIGLRTHFTETGLVLTWDEARLSLSECQAGERSVPCLIFRTQE</sequence>
<keyword evidence="1" id="KW-1133">Transmembrane helix</keyword>
<dbReference type="EMBL" id="AMSI01000017">
    <property type="protein sequence ID" value="EKF40571.1"/>
    <property type="molecule type" value="Genomic_DNA"/>
</dbReference>
<dbReference type="Proteomes" id="UP000007374">
    <property type="component" value="Unassembled WGS sequence"/>
</dbReference>
<evidence type="ECO:0000313" key="2">
    <source>
        <dbReference type="EMBL" id="EKF40571.1"/>
    </source>
</evidence>
<keyword evidence="1" id="KW-0472">Membrane</keyword>
<comment type="caution">
    <text evidence="2">The sequence shown here is derived from an EMBL/GenBank/DDBJ whole genome shotgun (WGS) entry which is preliminary data.</text>
</comment>
<proteinExistence type="predicted"/>
<gene>
    <name evidence="2" type="ORF">NA8A_20642</name>
</gene>
<reference evidence="2 3" key="1">
    <citation type="journal article" date="2012" name="J. Bacteriol.">
        <title>Genome Sequence of Nitratireductor indicus Type Strain C115.</title>
        <authorList>
            <person name="Lai Q."/>
            <person name="Li G."/>
            <person name="Yu Z."/>
            <person name="Shao Z."/>
        </authorList>
    </citation>
    <scope>NUCLEOTIDE SEQUENCE [LARGE SCALE GENOMIC DNA]</scope>
    <source>
        <strain evidence="2 3">C115</strain>
    </source>
</reference>
<keyword evidence="1" id="KW-0812">Transmembrane</keyword>
<organism evidence="2 3">
    <name type="scientific">Nitratireductor indicus C115</name>
    <dbReference type="NCBI Taxonomy" id="1231190"/>
    <lineage>
        <taxon>Bacteria</taxon>
        <taxon>Pseudomonadati</taxon>
        <taxon>Pseudomonadota</taxon>
        <taxon>Alphaproteobacteria</taxon>
        <taxon>Hyphomicrobiales</taxon>
        <taxon>Phyllobacteriaceae</taxon>
        <taxon>Nitratireductor</taxon>
    </lineage>
</organism>
<evidence type="ECO:0000256" key="1">
    <source>
        <dbReference type="SAM" id="Phobius"/>
    </source>
</evidence>
<dbReference type="AlphaFoldDB" id="K2NZV1"/>
<feature type="transmembrane region" description="Helical" evidence="1">
    <location>
        <begin position="20"/>
        <end position="40"/>
    </location>
</feature>
<evidence type="ECO:0000313" key="3">
    <source>
        <dbReference type="Proteomes" id="UP000007374"/>
    </source>
</evidence>